<feature type="transmembrane region" description="Helical" evidence="1">
    <location>
        <begin position="85"/>
        <end position="103"/>
    </location>
</feature>
<evidence type="ECO:0000256" key="1">
    <source>
        <dbReference type="SAM" id="Phobius"/>
    </source>
</evidence>
<keyword evidence="1" id="KW-0812">Transmembrane</keyword>
<feature type="transmembrane region" description="Helical" evidence="1">
    <location>
        <begin position="158"/>
        <end position="178"/>
    </location>
</feature>
<keyword evidence="3" id="KW-1185">Reference proteome</keyword>
<keyword evidence="1" id="KW-0472">Membrane</keyword>
<organism evidence="2 3">
    <name type="scientific">Salisediminibacterium beveridgei</name>
    <dbReference type="NCBI Taxonomy" id="632773"/>
    <lineage>
        <taxon>Bacteria</taxon>
        <taxon>Bacillati</taxon>
        <taxon>Bacillota</taxon>
        <taxon>Bacilli</taxon>
        <taxon>Bacillales</taxon>
        <taxon>Bacillaceae</taxon>
        <taxon>Salisediminibacterium</taxon>
    </lineage>
</organism>
<gene>
    <name evidence="2" type="ORF">BBEV_2413</name>
</gene>
<protein>
    <recommendedName>
        <fullName evidence="4">Membrane protein YesL</fullName>
    </recommendedName>
</protein>
<proteinExistence type="predicted"/>
<dbReference type="OrthoDB" id="2182676at2"/>
<name>A0A1D7QXM5_9BACI</name>
<dbReference type="AlphaFoldDB" id="A0A1D7QXM5"/>
<reference evidence="2 3" key="1">
    <citation type="submission" date="2015-08" db="EMBL/GenBank/DDBJ databases">
        <title>The complete genome sequence of Bacillus beveridgei MLTeJB.</title>
        <authorList>
            <person name="Hanson T.E."/>
            <person name="Mesa C."/>
            <person name="Basesman S.M."/>
            <person name="Oremland R.S."/>
        </authorList>
    </citation>
    <scope>NUCLEOTIDE SEQUENCE [LARGE SCALE GENOMIC DNA]</scope>
    <source>
        <strain evidence="2 3">MLTeJB</strain>
    </source>
</reference>
<evidence type="ECO:0000313" key="3">
    <source>
        <dbReference type="Proteomes" id="UP000094463"/>
    </source>
</evidence>
<evidence type="ECO:0000313" key="2">
    <source>
        <dbReference type="EMBL" id="AOM83754.1"/>
    </source>
</evidence>
<feature type="transmembrane region" description="Helical" evidence="1">
    <location>
        <begin position="184"/>
        <end position="203"/>
    </location>
</feature>
<dbReference type="KEGG" id="bbev:BBEV_2413"/>
<dbReference type="RefSeq" id="WP_069365702.1">
    <property type="nucleotide sequence ID" value="NZ_CP012502.1"/>
</dbReference>
<dbReference type="Pfam" id="PF04854">
    <property type="entry name" value="DUF624"/>
    <property type="match status" value="1"/>
</dbReference>
<dbReference type="Proteomes" id="UP000094463">
    <property type="component" value="Chromosome"/>
</dbReference>
<dbReference type="EMBL" id="CP012502">
    <property type="protein sequence ID" value="AOM83754.1"/>
    <property type="molecule type" value="Genomic_DNA"/>
</dbReference>
<dbReference type="STRING" id="632773.BBEV_2413"/>
<evidence type="ECO:0008006" key="4">
    <source>
        <dbReference type="Google" id="ProtNLM"/>
    </source>
</evidence>
<sequence>MKIRWLSHPLYRAADLFTKLVMLNFLWAIFTLAGLIVFGLFPATVALFSQMRRITWKDWESASLYSLFHGFYQEWKQYFIKANTWGLLFYLAGTVLFVNWLILPQLDSALQLPMTAAHLFSTGFLLVVLMFWFPAFIHYELKWMDYLKVAFLLPFKNILSTFMVIAGVSVFIALLFWFPPIISFAGISGIAWLIMSLSVKTFTTRVA</sequence>
<feature type="transmembrane region" description="Helical" evidence="1">
    <location>
        <begin position="115"/>
        <end position="137"/>
    </location>
</feature>
<accession>A0A1D7QXM5</accession>
<keyword evidence="1" id="KW-1133">Transmembrane helix</keyword>
<dbReference type="InterPro" id="IPR006938">
    <property type="entry name" value="DUF624"/>
</dbReference>
<feature type="transmembrane region" description="Helical" evidence="1">
    <location>
        <begin position="25"/>
        <end position="48"/>
    </location>
</feature>